<dbReference type="InParanoid" id="A0A409Y3Z8"/>
<dbReference type="PANTHER" id="PTHR33112">
    <property type="entry name" value="DOMAIN PROTEIN, PUTATIVE-RELATED"/>
    <property type="match status" value="1"/>
</dbReference>
<gene>
    <name evidence="3" type="ORF">CVT26_001898</name>
</gene>
<feature type="region of interest" description="Disordered" evidence="1">
    <location>
        <begin position="1"/>
        <end position="35"/>
    </location>
</feature>
<sequence>MAESNVNNDSKESPGVSEEGNMIVPPLLPPPTTLSKPDDKLCDVCRKLDLSPKRFIISPSENIRGIVTKDPDIHLGRAKDIKKKKNCALCRLGLTLLGGKSLPTVQDQKSVQVGMGWLTQGPTPGAYPVQSYTPVARVLQILAYTGKGKNRASVVGSGPVFPRLTLLANDAPEESPKLRLMRIIDKEKIDFNIVRNALKLCEKWHGNLCDRSKTFHAYLEDPAAEIPHFRLIDVENDCIILPPKGCSYATLSYVWGKIEPLKLLKANAAQLAETGSLLRAENRDRIPLTIRDAMEVVRRINLRYLWVDSLCIIQDDDGPGGSKMSAISKMDLVYGGSYIVIMAATGMDANAGLPGVWPGTRGSGAEQIIEEIGARRAWTFQEQELASRSLVFQNGRVVFRCQKVNSEWNEDVVFEDTMEAVQQESPKDEDSKETRIARFNINDFSDMIMSYSGMQLTQETDIYHAFAGMNRHFEAGLEASLCHGIPNTLFDWFLLWLPRQPIARRALAPSWSWAGWRGKAVIEIIGQVFSHDPLKNRMEIRRKTWIMWYQRKAHDSTDCKLIWIPPQEPGQSSEPRNFYGRVVKPRFTFDCTQTLPTPRTIVGAPNYLEDSHNPLPGSGFLQFWTVSVAFELKTSENLDYERSRSRSNLVRVGIFGRSQRELGCVLVNPEWAEKSVLTTHEFILLCEGRGGFYNSGKVSWKYVMMLLEWHGDWAERVALGAIEKEDLSGALEQGPVWKEIILG</sequence>
<keyword evidence="4" id="KW-1185">Reference proteome</keyword>
<feature type="domain" description="Heterokaryon incompatibility" evidence="2">
    <location>
        <begin position="248"/>
        <end position="356"/>
    </location>
</feature>
<name>A0A409Y3Z8_9AGAR</name>
<evidence type="ECO:0000313" key="4">
    <source>
        <dbReference type="Proteomes" id="UP000284706"/>
    </source>
</evidence>
<dbReference type="PANTHER" id="PTHR33112:SF16">
    <property type="entry name" value="HETEROKARYON INCOMPATIBILITY DOMAIN-CONTAINING PROTEIN"/>
    <property type="match status" value="1"/>
</dbReference>
<comment type="caution">
    <text evidence="3">The sequence shown here is derived from an EMBL/GenBank/DDBJ whole genome shotgun (WGS) entry which is preliminary data.</text>
</comment>
<dbReference type="InterPro" id="IPR010730">
    <property type="entry name" value="HET"/>
</dbReference>
<dbReference type="EMBL" id="NHYE01001207">
    <property type="protein sequence ID" value="PPQ97708.1"/>
    <property type="molecule type" value="Genomic_DNA"/>
</dbReference>
<dbReference type="Pfam" id="PF06985">
    <property type="entry name" value="HET"/>
    <property type="match status" value="1"/>
</dbReference>
<proteinExistence type="predicted"/>
<dbReference type="Proteomes" id="UP000284706">
    <property type="component" value="Unassembled WGS sequence"/>
</dbReference>
<evidence type="ECO:0000256" key="1">
    <source>
        <dbReference type="SAM" id="MobiDB-lite"/>
    </source>
</evidence>
<evidence type="ECO:0000259" key="2">
    <source>
        <dbReference type="Pfam" id="PF06985"/>
    </source>
</evidence>
<protein>
    <recommendedName>
        <fullName evidence="2">Heterokaryon incompatibility domain-containing protein</fullName>
    </recommendedName>
</protein>
<evidence type="ECO:0000313" key="3">
    <source>
        <dbReference type="EMBL" id="PPQ97708.1"/>
    </source>
</evidence>
<organism evidence="3 4">
    <name type="scientific">Gymnopilus dilepis</name>
    <dbReference type="NCBI Taxonomy" id="231916"/>
    <lineage>
        <taxon>Eukaryota</taxon>
        <taxon>Fungi</taxon>
        <taxon>Dikarya</taxon>
        <taxon>Basidiomycota</taxon>
        <taxon>Agaricomycotina</taxon>
        <taxon>Agaricomycetes</taxon>
        <taxon>Agaricomycetidae</taxon>
        <taxon>Agaricales</taxon>
        <taxon>Agaricineae</taxon>
        <taxon>Hymenogastraceae</taxon>
        <taxon>Gymnopilus</taxon>
    </lineage>
</organism>
<dbReference type="OrthoDB" id="5125733at2759"/>
<dbReference type="AlphaFoldDB" id="A0A409Y3Z8"/>
<accession>A0A409Y3Z8</accession>
<reference evidence="3 4" key="1">
    <citation type="journal article" date="2018" name="Evol. Lett.">
        <title>Horizontal gene cluster transfer increased hallucinogenic mushroom diversity.</title>
        <authorList>
            <person name="Reynolds H.T."/>
            <person name="Vijayakumar V."/>
            <person name="Gluck-Thaler E."/>
            <person name="Korotkin H.B."/>
            <person name="Matheny P.B."/>
            <person name="Slot J.C."/>
        </authorList>
    </citation>
    <scope>NUCLEOTIDE SEQUENCE [LARGE SCALE GENOMIC DNA]</scope>
    <source>
        <strain evidence="3 4">SRW20</strain>
    </source>
</reference>